<dbReference type="PaxDb" id="6239-F31F6.4a"/>
<comment type="subcellular location">
    <subcellularLocation>
        <location evidence="1">Secreted</location>
    </subcellularLocation>
</comment>
<keyword evidence="7" id="KW-0527">Neuropeptide</keyword>
<evidence type="ECO:0000256" key="7">
    <source>
        <dbReference type="ARBA" id="ARBA00023320"/>
    </source>
</evidence>
<evidence type="ECO:0000256" key="2">
    <source>
        <dbReference type="ARBA" id="ARBA00006356"/>
    </source>
</evidence>
<dbReference type="WormBase" id="F31F6.4a">
    <property type="protein sequence ID" value="CE05776"/>
    <property type="gene ID" value="WBGene00001451"/>
    <property type="gene designation" value="flp-8"/>
</dbReference>
<dbReference type="GO" id="GO:0061096">
    <property type="term" value="P:negative regulation of turning behavior involved in mating"/>
    <property type="evidence" value="ECO:0000315"/>
    <property type="project" value="WormBase"/>
</dbReference>
<evidence type="ECO:0000256" key="6">
    <source>
        <dbReference type="ARBA" id="ARBA00022815"/>
    </source>
</evidence>
<keyword evidence="3" id="KW-0964">Secreted</keyword>
<dbReference type="OrthoDB" id="5813613at2759"/>
<evidence type="ECO:0000313" key="12">
    <source>
        <dbReference type="WormBase" id="F31F6.4a"/>
    </source>
</evidence>
<dbReference type="AlphaFoldDB" id="G5EGN5"/>
<dbReference type="OMA" id="EVMQQTD"/>
<reference evidence="10" key="4">
    <citation type="submission" date="2024-10" db="EMBL/GenBank/DDBJ databases">
        <authorList>
            <consortium name="WormBase Consortium"/>
            <person name="WormBase"/>
        </authorList>
    </citation>
    <scope>NUCLEOTIDE SEQUENCE</scope>
    <source>
        <strain evidence="10">Bristol N2</strain>
    </source>
</reference>
<sequence length="135" mass="15535">MLSGVLFSIFVLAISANASCDVSALTTENEKELGLRICHLEAEMQVVQRALQEVMQQTDVTLYDQEVPVMNKRKNEFIRFGKRSDGMEKRKNEFIRFGKRKNEFIRFGRSDKGLGLDDNDVSSEFFGYTSDVFYL</sequence>
<evidence type="ECO:0000313" key="10">
    <source>
        <dbReference type="EMBL" id="CAA93746.1"/>
    </source>
</evidence>
<dbReference type="AGR" id="WB:WBGene00001451"/>
<dbReference type="GO" id="GO:0005576">
    <property type="term" value="C:extracellular region"/>
    <property type="evidence" value="ECO:0007669"/>
    <property type="project" value="UniProtKB-SubCell"/>
</dbReference>
<dbReference type="CTD" id="181583"/>
<dbReference type="PANTHER" id="PTHR20986:SF18">
    <property type="entry name" value="FMRF-LIKE PEPTIDE"/>
    <property type="match status" value="1"/>
</dbReference>
<dbReference type="Pfam" id="PF01581">
    <property type="entry name" value="FARP"/>
    <property type="match status" value="3"/>
</dbReference>
<evidence type="ECO:0000256" key="5">
    <source>
        <dbReference type="ARBA" id="ARBA00022729"/>
    </source>
</evidence>
<feature type="chain" id="PRO_5015092013" evidence="8">
    <location>
        <begin position="19"/>
        <end position="135"/>
    </location>
</feature>
<dbReference type="GeneID" id="181583"/>
<evidence type="ECO:0000256" key="1">
    <source>
        <dbReference type="ARBA" id="ARBA00004613"/>
    </source>
</evidence>
<protein>
    <submittedName>
        <fullName evidence="10">FMRF-Like Peptide</fullName>
    </submittedName>
    <submittedName>
        <fullName evidence="9">FMRFamide-like peptide 8</fullName>
    </submittedName>
</protein>
<keyword evidence="4" id="KW-0165">Cleavage on pair of basic residues</keyword>
<proteinExistence type="evidence at transcript level"/>
<dbReference type="Bgee" id="WBGene00001451">
    <property type="expression patterns" value="Expressed in larva and 3 other cell types or tissues"/>
</dbReference>
<dbReference type="PIR" id="T21607">
    <property type="entry name" value="T21607"/>
</dbReference>
<dbReference type="InterPro" id="IPR002544">
    <property type="entry name" value="FMRFamid-related_peptide-like"/>
</dbReference>
<evidence type="ECO:0000256" key="3">
    <source>
        <dbReference type="ARBA" id="ARBA00022525"/>
    </source>
</evidence>
<reference evidence="10 11" key="1">
    <citation type="journal article" date="1998" name="Science">
        <title>Genome sequence of the nematode C. elegans: a platform for investigating biology.</title>
        <authorList>
            <consortium name="The C. elegans sequencing consortium"/>
            <person name="Sulson J.E."/>
            <person name="Waterston R."/>
        </authorList>
    </citation>
    <scope>NUCLEOTIDE SEQUENCE [LARGE SCALE GENOMIC DNA]</scope>
    <source>
        <strain evidence="10 11">Bristol N2</strain>
    </source>
</reference>
<dbReference type="STRING" id="6239.F31F6.4a.1"/>
<dbReference type="eggNOG" id="ENOG502THHR">
    <property type="taxonomic scope" value="Eukaryota"/>
</dbReference>
<accession>G5EGN5</accession>
<keyword evidence="6" id="KW-0027">Amidation</keyword>
<keyword evidence="5 8" id="KW-0732">Signal</keyword>
<dbReference type="EMBL" id="AF042394">
    <property type="protein sequence ID" value="AAC08945.1"/>
    <property type="molecule type" value="mRNA"/>
</dbReference>
<name>G5EGN5_CAEEL</name>
<dbReference type="ExpressionAtlas" id="G5EGN5">
    <property type="expression patterns" value="baseline and differential"/>
</dbReference>
<feature type="signal peptide" evidence="8">
    <location>
        <begin position="1"/>
        <end position="18"/>
    </location>
</feature>
<dbReference type="InterPro" id="IPR051041">
    <property type="entry name" value="FMRFamide-related_np"/>
</dbReference>
<dbReference type="Proteomes" id="UP000001940">
    <property type="component" value="Chromosome X"/>
</dbReference>
<reference evidence="9" key="2">
    <citation type="submission" date="1998-01" db="EMBL/GenBank/DDBJ databases">
        <authorList>
            <person name="Li C."/>
            <person name="Nelson L.S."/>
            <person name="Memmott J.M."/>
        </authorList>
    </citation>
    <scope>NUCLEOTIDE SEQUENCE</scope>
    <source>
        <strain evidence="9">Bristol</strain>
    </source>
</reference>
<evidence type="ECO:0000313" key="11">
    <source>
        <dbReference type="Proteomes" id="UP000001940"/>
    </source>
</evidence>
<reference evidence="10" key="3">
    <citation type="submission" date="2003-03" db="EMBL/GenBank/DDBJ databases">
        <authorList>
            <person name="Sulson J.E."/>
            <person name="Waterston R."/>
        </authorList>
    </citation>
    <scope>NUCLEOTIDE SEQUENCE</scope>
    <source>
        <strain evidence="10">Bristol N2</strain>
    </source>
</reference>
<dbReference type="GO" id="GO:0007218">
    <property type="term" value="P:neuropeptide signaling pathway"/>
    <property type="evidence" value="ECO:0007669"/>
    <property type="project" value="UniProtKB-KW"/>
</dbReference>
<evidence type="ECO:0000256" key="4">
    <source>
        <dbReference type="ARBA" id="ARBA00022685"/>
    </source>
</evidence>
<dbReference type="EMBL" id="BX284606">
    <property type="protein sequence ID" value="CAA93746.1"/>
    <property type="molecule type" value="Genomic_DNA"/>
</dbReference>
<dbReference type="RefSeq" id="NP_741935.1">
    <property type="nucleotide sequence ID" value="NM_171805.4"/>
</dbReference>
<dbReference type="PANTHER" id="PTHR20986">
    <property type="entry name" value="FMRFAMIDE-RELATED PEPTIDES"/>
    <property type="match status" value="1"/>
</dbReference>
<evidence type="ECO:0000256" key="8">
    <source>
        <dbReference type="SAM" id="SignalP"/>
    </source>
</evidence>
<gene>
    <name evidence="10 12" type="primary">flp-8</name>
    <name evidence="10" type="ORF">CELE_F31F6.4</name>
    <name evidence="12" type="ORF">F31F6.4</name>
</gene>
<dbReference type="FunCoup" id="G5EGN5">
    <property type="interactions" value="151"/>
</dbReference>
<evidence type="ECO:0000313" key="9">
    <source>
        <dbReference type="EMBL" id="AAC08945.1"/>
    </source>
</evidence>
<keyword evidence="11" id="KW-1185">Reference proteome</keyword>
<comment type="similarity">
    <text evidence="2">Belongs to the FARP (FMRFamide related peptide) family.</text>
</comment>
<organism evidence="10 11">
    <name type="scientific">Caenorhabditis elegans</name>
    <dbReference type="NCBI Taxonomy" id="6239"/>
    <lineage>
        <taxon>Eukaryota</taxon>
        <taxon>Metazoa</taxon>
        <taxon>Ecdysozoa</taxon>
        <taxon>Nematoda</taxon>
        <taxon>Chromadorea</taxon>
        <taxon>Rhabditida</taxon>
        <taxon>Rhabditina</taxon>
        <taxon>Rhabditomorpha</taxon>
        <taxon>Rhabditoidea</taxon>
        <taxon>Rhabditidae</taxon>
        <taxon>Peloderinae</taxon>
        <taxon>Caenorhabditis</taxon>
    </lineage>
</organism>